<dbReference type="AlphaFoldDB" id="A0AAJ1N0M4"/>
<reference evidence="2" key="2">
    <citation type="journal article" date="2022" name="J. Evol. Biol.">
        <title>Pre- and post-association barriers to host switching in sympatric mutualists.</title>
        <authorList>
            <person name="Dinges Z.M."/>
            <person name="Phillips R.K."/>
            <person name="Lively C.M."/>
            <person name="Bashey F."/>
        </authorList>
    </citation>
    <scope>NUCLEOTIDE SEQUENCE</scope>
    <source>
        <strain evidence="2">MC_266_E_2016</strain>
    </source>
</reference>
<evidence type="ECO:0000256" key="1">
    <source>
        <dbReference type="SAM" id="Phobius"/>
    </source>
</evidence>
<gene>
    <name evidence="2" type="ORF">KKJ01_17245</name>
</gene>
<name>A0AAJ1N0M4_XENBV</name>
<feature type="transmembrane region" description="Helical" evidence="1">
    <location>
        <begin position="12"/>
        <end position="35"/>
    </location>
</feature>
<evidence type="ECO:0000313" key="3">
    <source>
        <dbReference type="Proteomes" id="UP001222434"/>
    </source>
</evidence>
<comment type="caution">
    <text evidence="2">The sequence shown here is derived from an EMBL/GenBank/DDBJ whole genome shotgun (WGS) entry which is preliminary data.</text>
</comment>
<evidence type="ECO:0000313" key="2">
    <source>
        <dbReference type="EMBL" id="MDE1479920.1"/>
    </source>
</evidence>
<keyword evidence="1" id="KW-0812">Transmembrane</keyword>
<organism evidence="2 3">
    <name type="scientific">Xenorhabdus bovienii</name>
    <name type="common">Xenorhabdus nematophila subsp. bovienii</name>
    <dbReference type="NCBI Taxonomy" id="40576"/>
    <lineage>
        <taxon>Bacteria</taxon>
        <taxon>Pseudomonadati</taxon>
        <taxon>Pseudomonadota</taxon>
        <taxon>Gammaproteobacteria</taxon>
        <taxon>Enterobacterales</taxon>
        <taxon>Morganellaceae</taxon>
        <taxon>Xenorhabdus</taxon>
    </lineage>
</organism>
<sequence length="144" mass="17249">MLKLVSNNFIRKLLFVFIPISIFVVSVLLFVMSLASVNFSYTKTNFIYYYLYTFNEIKNVPLISDDYIIYYSSPDGSDRMTNDVVFSNVNLNRKTELIKYVEDMGFKKYFDEYWREESWKKDNVRISIQQNNTKRTILFLVEKS</sequence>
<keyword evidence="1" id="KW-1133">Transmembrane helix</keyword>
<reference evidence="2" key="1">
    <citation type="submission" date="2021-08" db="EMBL/GenBank/DDBJ databases">
        <authorList>
            <person name="Papudeshi B."/>
            <person name="Bashey-Visser F."/>
        </authorList>
    </citation>
    <scope>NUCLEOTIDE SEQUENCE</scope>
    <source>
        <strain evidence="2">MC_266_E_2016</strain>
    </source>
</reference>
<keyword evidence="1" id="KW-0472">Membrane</keyword>
<accession>A0AAJ1N0M4</accession>
<protein>
    <submittedName>
        <fullName evidence="2">Uncharacterized protein</fullName>
    </submittedName>
</protein>
<dbReference type="RefSeq" id="WP_274713403.1">
    <property type="nucleotide sequence ID" value="NZ_JAILSM010000076.1"/>
</dbReference>
<dbReference type="EMBL" id="JAILSO010000081">
    <property type="protein sequence ID" value="MDE1479920.1"/>
    <property type="molecule type" value="Genomic_DNA"/>
</dbReference>
<dbReference type="Proteomes" id="UP001222434">
    <property type="component" value="Unassembled WGS sequence"/>
</dbReference>
<proteinExistence type="predicted"/>